<dbReference type="Gene3D" id="3.40.50.720">
    <property type="entry name" value="NAD(P)-binding Rossmann-like Domain"/>
    <property type="match status" value="1"/>
</dbReference>
<sequence>MLKNSCDTVRLYVKPSFGFHNSSRFGAGQPGEYCRVATLLVCLLSCKLFLSNETMSGAFKNCGSVLVTGASRGLGLQIVESLATGSISPGKIIATARDPSKAKELQAVAEKYPNIHIITLDVVSQDSIDKAAQQVDVLVQEEGLNCLINNAGINVIANFETVTAEKMLENFHTNSVAPLMVTKAMLPMLKRAAAKGTGMGIHRATIINMTSLLGSVELNWGDHANNFKWYPYRTSKAALNMVSRCMAVDLEAEGILCVALHPGWVRTDMGGPEAPLSTEESISSVLSVIGGLTEKDHGGFLHYTGEPLPW</sequence>
<dbReference type="Proteomes" id="UP001046870">
    <property type="component" value="Chromosome 7"/>
</dbReference>
<comment type="similarity">
    <text evidence="1">Belongs to the short-chain dehydrogenases/reductases (SDR) family.</text>
</comment>
<dbReference type="InterPro" id="IPR002347">
    <property type="entry name" value="SDR_fam"/>
</dbReference>
<evidence type="ECO:0000313" key="2">
    <source>
        <dbReference type="EMBL" id="KAG7473757.1"/>
    </source>
</evidence>
<reference evidence="2" key="1">
    <citation type="submission" date="2021-01" db="EMBL/GenBank/DDBJ databases">
        <authorList>
            <person name="Zahm M."/>
            <person name="Roques C."/>
            <person name="Cabau C."/>
            <person name="Klopp C."/>
            <person name="Donnadieu C."/>
            <person name="Jouanno E."/>
            <person name="Lampietro C."/>
            <person name="Louis A."/>
            <person name="Herpin A."/>
            <person name="Echchiki A."/>
            <person name="Berthelot C."/>
            <person name="Parey E."/>
            <person name="Roest-Crollius H."/>
            <person name="Braasch I."/>
            <person name="Postlethwait J."/>
            <person name="Bobe J."/>
            <person name="Montfort J."/>
            <person name="Bouchez O."/>
            <person name="Begum T."/>
            <person name="Mejri S."/>
            <person name="Adams A."/>
            <person name="Chen W.-J."/>
            <person name="Guiguen Y."/>
        </authorList>
    </citation>
    <scope>NUCLEOTIDE SEQUENCE</scope>
    <source>
        <strain evidence="2">YG-15Mar2019-1</strain>
        <tissue evidence="2">Brain</tissue>
    </source>
</reference>
<protein>
    <submittedName>
        <fullName evidence="2">Uncharacterized protein</fullName>
    </submittedName>
</protein>
<dbReference type="PANTHER" id="PTHR43544:SF34">
    <property type="entry name" value="SI:DKEY-12E7.4"/>
    <property type="match status" value="1"/>
</dbReference>
<dbReference type="InterPro" id="IPR036291">
    <property type="entry name" value="NAD(P)-bd_dom_sf"/>
</dbReference>
<dbReference type="CDD" id="cd05325">
    <property type="entry name" value="carb_red_sniffer_like_SDR_c"/>
    <property type="match status" value="1"/>
</dbReference>
<keyword evidence="3" id="KW-1185">Reference proteome</keyword>
<proteinExistence type="inferred from homology"/>
<evidence type="ECO:0000256" key="1">
    <source>
        <dbReference type="RuleBase" id="RU000363"/>
    </source>
</evidence>
<gene>
    <name evidence="2" type="ORF">MATL_G00099280</name>
</gene>
<dbReference type="Pfam" id="PF00106">
    <property type="entry name" value="adh_short"/>
    <property type="match status" value="1"/>
</dbReference>
<dbReference type="AlphaFoldDB" id="A0A9D3Q2G5"/>
<dbReference type="GO" id="GO:0016491">
    <property type="term" value="F:oxidoreductase activity"/>
    <property type="evidence" value="ECO:0007669"/>
    <property type="project" value="TreeGrafter"/>
</dbReference>
<dbReference type="GO" id="GO:0005737">
    <property type="term" value="C:cytoplasm"/>
    <property type="evidence" value="ECO:0007669"/>
    <property type="project" value="TreeGrafter"/>
</dbReference>
<accession>A0A9D3Q2G5</accession>
<evidence type="ECO:0000313" key="3">
    <source>
        <dbReference type="Proteomes" id="UP001046870"/>
    </source>
</evidence>
<dbReference type="PANTHER" id="PTHR43544">
    <property type="entry name" value="SHORT-CHAIN DEHYDROGENASE/REDUCTASE"/>
    <property type="match status" value="1"/>
</dbReference>
<dbReference type="OrthoDB" id="7289984at2759"/>
<comment type="caution">
    <text evidence="2">The sequence shown here is derived from an EMBL/GenBank/DDBJ whole genome shotgun (WGS) entry which is preliminary data.</text>
</comment>
<dbReference type="InterPro" id="IPR051468">
    <property type="entry name" value="Fungal_SecMetab_SDRs"/>
</dbReference>
<organism evidence="2 3">
    <name type="scientific">Megalops atlanticus</name>
    <name type="common">Tarpon</name>
    <name type="synonym">Clupea gigantea</name>
    <dbReference type="NCBI Taxonomy" id="7932"/>
    <lineage>
        <taxon>Eukaryota</taxon>
        <taxon>Metazoa</taxon>
        <taxon>Chordata</taxon>
        <taxon>Craniata</taxon>
        <taxon>Vertebrata</taxon>
        <taxon>Euteleostomi</taxon>
        <taxon>Actinopterygii</taxon>
        <taxon>Neopterygii</taxon>
        <taxon>Teleostei</taxon>
        <taxon>Elopiformes</taxon>
        <taxon>Megalopidae</taxon>
        <taxon>Megalops</taxon>
    </lineage>
</organism>
<dbReference type="EMBL" id="JAFDVH010000007">
    <property type="protein sequence ID" value="KAG7473757.1"/>
    <property type="molecule type" value="Genomic_DNA"/>
</dbReference>
<dbReference type="PRINTS" id="PR00080">
    <property type="entry name" value="SDRFAMILY"/>
</dbReference>
<name>A0A9D3Q2G5_MEGAT</name>
<dbReference type="SUPFAM" id="SSF51735">
    <property type="entry name" value="NAD(P)-binding Rossmann-fold domains"/>
    <property type="match status" value="1"/>
</dbReference>
<dbReference type="PRINTS" id="PR00081">
    <property type="entry name" value="GDHRDH"/>
</dbReference>